<organism evidence="1 2">
    <name type="scientific">Rosa chinensis</name>
    <name type="common">China rose</name>
    <dbReference type="NCBI Taxonomy" id="74649"/>
    <lineage>
        <taxon>Eukaryota</taxon>
        <taxon>Viridiplantae</taxon>
        <taxon>Streptophyta</taxon>
        <taxon>Embryophyta</taxon>
        <taxon>Tracheophyta</taxon>
        <taxon>Spermatophyta</taxon>
        <taxon>Magnoliopsida</taxon>
        <taxon>eudicotyledons</taxon>
        <taxon>Gunneridae</taxon>
        <taxon>Pentapetalae</taxon>
        <taxon>rosids</taxon>
        <taxon>fabids</taxon>
        <taxon>Rosales</taxon>
        <taxon>Rosaceae</taxon>
        <taxon>Rosoideae</taxon>
        <taxon>Rosoideae incertae sedis</taxon>
        <taxon>Rosa</taxon>
    </lineage>
</organism>
<dbReference type="AlphaFoldDB" id="A0A2P6SEA6"/>
<reference evidence="1 2" key="1">
    <citation type="journal article" date="2018" name="Nat. Genet.">
        <title>The Rosa genome provides new insights in the design of modern roses.</title>
        <authorList>
            <person name="Bendahmane M."/>
        </authorList>
    </citation>
    <scope>NUCLEOTIDE SEQUENCE [LARGE SCALE GENOMIC DNA]</scope>
    <source>
        <strain evidence="2">cv. Old Blush</strain>
    </source>
</reference>
<protein>
    <submittedName>
        <fullName evidence="1">Uncharacterized protein</fullName>
    </submittedName>
</protein>
<keyword evidence="2" id="KW-1185">Reference proteome</keyword>
<dbReference type="EMBL" id="PDCK01000039">
    <property type="protein sequence ID" value="PRQ57007.1"/>
    <property type="molecule type" value="Genomic_DNA"/>
</dbReference>
<name>A0A2P6SEA6_ROSCH</name>
<sequence>MVTLTSCPAIIYSARCIGEEDCEPGQSHCRSHRCAISRYHELGMFMNWLPLQLGLLISFMPLES</sequence>
<proteinExistence type="predicted"/>
<evidence type="ECO:0000313" key="2">
    <source>
        <dbReference type="Proteomes" id="UP000238479"/>
    </source>
</evidence>
<dbReference type="Proteomes" id="UP000238479">
    <property type="component" value="Chromosome 1"/>
</dbReference>
<accession>A0A2P6SEA6</accession>
<gene>
    <name evidence="1" type="ORF">RchiOBHm_Chr1g0343541</name>
</gene>
<comment type="caution">
    <text evidence="1">The sequence shown here is derived from an EMBL/GenBank/DDBJ whole genome shotgun (WGS) entry which is preliminary data.</text>
</comment>
<dbReference type="Gramene" id="PRQ57007">
    <property type="protein sequence ID" value="PRQ57007"/>
    <property type="gene ID" value="RchiOBHm_Chr1g0343541"/>
</dbReference>
<evidence type="ECO:0000313" key="1">
    <source>
        <dbReference type="EMBL" id="PRQ57007.1"/>
    </source>
</evidence>